<dbReference type="Pfam" id="PF00593">
    <property type="entry name" value="TonB_dep_Rec_b-barrel"/>
    <property type="match status" value="1"/>
</dbReference>
<feature type="domain" description="Secretin/TonB short N-terminal" evidence="18">
    <location>
        <begin position="58"/>
        <end position="109"/>
    </location>
</feature>
<dbReference type="GO" id="GO:0015891">
    <property type="term" value="P:siderophore transport"/>
    <property type="evidence" value="ECO:0007669"/>
    <property type="project" value="InterPro"/>
</dbReference>
<dbReference type="EMBL" id="CP053985">
    <property type="protein sequence ID" value="QKH39094.1"/>
    <property type="molecule type" value="Genomic_DNA"/>
</dbReference>
<evidence type="ECO:0000256" key="8">
    <source>
        <dbReference type="ARBA" id="ARBA00023004"/>
    </source>
</evidence>
<keyword evidence="9" id="KW-0406">Ion transport</keyword>
<evidence type="ECO:0000256" key="2">
    <source>
        <dbReference type="ARBA" id="ARBA00009810"/>
    </source>
</evidence>
<evidence type="ECO:0000256" key="4">
    <source>
        <dbReference type="ARBA" id="ARBA00022452"/>
    </source>
</evidence>
<keyword evidence="7 17" id="KW-0732">Signal</keyword>
<accession>A0A7D4E5S5</accession>
<evidence type="ECO:0000256" key="15">
    <source>
        <dbReference type="PROSITE-ProRule" id="PRU10144"/>
    </source>
</evidence>
<keyword evidence="12 19" id="KW-0675">Receptor</keyword>
<evidence type="ECO:0000256" key="12">
    <source>
        <dbReference type="ARBA" id="ARBA00023170"/>
    </source>
</evidence>
<sequence>MNKTQRRHCLRLAAIHLALAAAPWQARAQTEPPAAAQSAIAAGPLDSVLNQYAEQAGLALSYDPAATRGRNSHGVPGGLTVEASFGRILAGSGLQAVRTGDKRYALQRVAAQGGAVQLEAVTVTGSGVPMPTEGSGSYTTGASNTATALNLSLRETPQSISIMTHQRIEDQSLNSINAVLQQTPGISVQNMGSERFNVLSRGYAIESYQIDGVPTIVEVGTQDVSPSLADMAVYDRVEVLRGAAGLMTGAGEPSGTLNMIRKRPTSEFQGHVDAGVGSWDLYRAQADLGGPLNASGSVRGRAVAAYQQNRSFIDYYQQQRQVFYGIIEADLTDSTLLTAGVDYQRNRPRGSMGGLGLPLFYSNGKQVDLARSRNVAARNNTFDVDATNLFLSLEQKFARDWSVKFSANRLESQRDFQTAMASVSSGFANEQTGKGMPLWIQGGKSRQVQTGLDLHIEGPYELFGRRHDFVMGLAFSESDTRSDVYRDTSGYAAAHPFNLYTWGNEAVWPSFVKNYDNDTYVRETGGYAVTRFRATDALSFIGGARISSYKWDYQQKFANPASAVFNQSQQATSNDVVTPYAAVVYDLNDAHTVYASYTSIYKPQYYRDRNGRALDPRDGVNYETGLKSEWFGGALNSSAALFITRQDNLAVADDGYLVPGTDNIAAYRAVPGAKTKGIDVELTGEVMPGWNLAASYTYSRTQDSEGVRIKTVMPEHMVKVWTTYRLPGAWQRLTVGGGVNWQSAIYYSTTPWQLNKTVTARQDAYAVVNLMARYDFSRQLSATLNLNNLFDKKYLSSLDTTFNTGYYGAPRNAMLNLRYSF</sequence>
<dbReference type="GO" id="GO:0038023">
    <property type="term" value="F:signaling receptor activity"/>
    <property type="evidence" value="ECO:0007669"/>
    <property type="project" value="InterPro"/>
</dbReference>
<dbReference type="GO" id="GO:0009279">
    <property type="term" value="C:cell outer membrane"/>
    <property type="evidence" value="ECO:0007669"/>
    <property type="project" value="UniProtKB-SubCell"/>
</dbReference>
<evidence type="ECO:0000256" key="7">
    <source>
        <dbReference type="ARBA" id="ARBA00022729"/>
    </source>
</evidence>
<dbReference type="NCBIfam" id="TIGR01783">
    <property type="entry name" value="TonB-siderophor"/>
    <property type="match status" value="1"/>
</dbReference>
<keyword evidence="8" id="KW-0408">Iron</keyword>
<dbReference type="InterPro" id="IPR012910">
    <property type="entry name" value="Plug_dom"/>
</dbReference>
<dbReference type="InterPro" id="IPR010917">
    <property type="entry name" value="TonB_rcpt_CS"/>
</dbReference>
<dbReference type="SUPFAM" id="SSF56935">
    <property type="entry name" value="Porins"/>
    <property type="match status" value="1"/>
</dbReference>
<dbReference type="Gene3D" id="3.55.50.30">
    <property type="match status" value="1"/>
</dbReference>
<dbReference type="InterPro" id="IPR039426">
    <property type="entry name" value="TonB-dep_rcpt-like"/>
</dbReference>
<dbReference type="KEGG" id="apes:FOC84_30845"/>
<feature type="signal peptide" evidence="17">
    <location>
        <begin position="1"/>
        <end position="28"/>
    </location>
</feature>
<gene>
    <name evidence="19" type="ORF">FOC84_30845</name>
</gene>
<dbReference type="Pfam" id="PF07715">
    <property type="entry name" value="Plug"/>
    <property type="match status" value="1"/>
</dbReference>
<dbReference type="InterPro" id="IPR000531">
    <property type="entry name" value="Beta-barrel_TonB"/>
</dbReference>
<dbReference type="PROSITE" id="PS51318">
    <property type="entry name" value="TAT"/>
    <property type="match status" value="1"/>
</dbReference>
<keyword evidence="5" id="KW-0410">Iron transport</keyword>
<keyword evidence="4 14" id="KW-1134">Transmembrane beta strand</keyword>
<evidence type="ECO:0000256" key="5">
    <source>
        <dbReference type="ARBA" id="ARBA00022496"/>
    </source>
</evidence>
<keyword evidence="3 14" id="KW-0813">Transport</keyword>
<organism evidence="19 20">
    <name type="scientific">Achromobacter pestifer</name>
    <dbReference type="NCBI Taxonomy" id="1353889"/>
    <lineage>
        <taxon>Bacteria</taxon>
        <taxon>Pseudomonadati</taxon>
        <taxon>Pseudomonadota</taxon>
        <taxon>Betaproteobacteria</taxon>
        <taxon>Burkholderiales</taxon>
        <taxon>Alcaligenaceae</taxon>
        <taxon>Achromobacter</taxon>
    </lineage>
</organism>
<evidence type="ECO:0000256" key="9">
    <source>
        <dbReference type="ARBA" id="ARBA00023065"/>
    </source>
</evidence>
<dbReference type="CDD" id="cd01347">
    <property type="entry name" value="ligand_gated_channel"/>
    <property type="match status" value="1"/>
</dbReference>
<dbReference type="InterPro" id="IPR011662">
    <property type="entry name" value="Secretin/TonB_short_N"/>
</dbReference>
<evidence type="ECO:0000256" key="3">
    <source>
        <dbReference type="ARBA" id="ARBA00022448"/>
    </source>
</evidence>
<evidence type="ECO:0000256" key="10">
    <source>
        <dbReference type="ARBA" id="ARBA00023077"/>
    </source>
</evidence>
<dbReference type="InterPro" id="IPR037066">
    <property type="entry name" value="Plug_dom_sf"/>
</dbReference>
<proteinExistence type="inferred from homology"/>
<comment type="similarity">
    <text evidence="2 14 16">Belongs to the TonB-dependent receptor family.</text>
</comment>
<evidence type="ECO:0000256" key="16">
    <source>
        <dbReference type="RuleBase" id="RU003357"/>
    </source>
</evidence>
<evidence type="ECO:0000313" key="20">
    <source>
        <dbReference type="Proteomes" id="UP000500970"/>
    </source>
</evidence>
<evidence type="ECO:0000313" key="19">
    <source>
        <dbReference type="EMBL" id="QKH39094.1"/>
    </source>
</evidence>
<dbReference type="InterPro" id="IPR006311">
    <property type="entry name" value="TAT_signal"/>
</dbReference>
<evidence type="ECO:0000256" key="6">
    <source>
        <dbReference type="ARBA" id="ARBA00022692"/>
    </source>
</evidence>
<evidence type="ECO:0000256" key="14">
    <source>
        <dbReference type="PROSITE-ProRule" id="PRU01360"/>
    </source>
</evidence>
<evidence type="ECO:0000256" key="11">
    <source>
        <dbReference type="ARBA" id="ARBA00023136"/>
    </source>
</evidence>
<name>A0A7D4E5S5_9BURK</name>
<dbReference type="PROSITE" id="PS52016">
    <property type="entry name" value="TONB_DEPENDENT_REC_3"/>
    <property type="match status" value="1"/>
</dbReference>
<feature type="short sequence motif" description="TonB C-terminal box" evidence="15">
    <location>
        <begin position="804"/>
        <end position="821"/>
    </location>
</feature>
<feature type="chain" id="PRO_5028884059" evidence="17">
    <location>
        <begin position="29"/>
        <end position="821"/>
    </location>
</feature>
<dbReference type="InterPro" id="IPR036942">
    <property type="entry name" value="Beta-barrel_TonB_sf"/>
</dbReference>
<dbReference type="Proteomes" id="UP000500970">
    <property type="component" value="Chromosome"/>
</dbReference>
<keyword evidence="20" id="KW-1185">Reference proteome</keyword>
<dbReference type="AlphaFoldDB" id="A0A7D4E5S5"/>
<dbReference type="PROSITE" id="PS01156">
    <property type="entry name" value="TONB_DEPENDENT_REC_2"/>
    <property type="match status" value="1"/>
</dbReference>
<keyword evidence="10 16" id="KW-0798">TonB box</keyword>
<comment type="subcellular location">
    <subcellularLocation>
        <location evidence="1 14">Cell outer membrane</location>
        <topology evidence="1 14">Multi-pass membrane protein</topology>
    </subcellularLocation>
</comment>
<reference evidence="19 20" key="1">
    <citation type="submission" date="2020-05" db="EMBL/GenBank/DDBJ databases">
        <title>FDA dAtabase for Regulatory Grade micrObial Sequences (FDA-ARGOS): Supporting development and validation of Infectious Disease Dx tests.</title>
        <authorList>
            <person name="Sproer C."/>
            <person name="Gronow S."/>
            <person name="Severitt S."/>
            <person name="Schroder I."/>
            <person name="Tallon L."/>
            <person name="Sadzewicz L."/>
            <person name="Zhao X."/>
            <person name="Vavikolanu K."/>
            <person name="Mehta A."/>
            <person name="Aluvathingal J."/>
            <person name="Nadendla S."/>
            <person name="Myers T."/>
            <person name="Yan Y."/>
            <person name="Sichtig H."/>
        </authorList>
    </citation>
    <scope>NUCLEOTIDE SEQUENCE [LARGE SCALE GENOMIC DNA]</scope>
    <source>
        <strain evidence="19 20">FDAARGOS_790</strain>
    </source>
</reference>
<keyword evidence="6 14" id="KW-0812">Transmembrane</keyword>
<evidence type="ECO:0000259" key="18">
    <source>
        <dbReference type="SMART" id="SM00965"/>
    </source>
</evidence>
<keyword evidence="11 14" id="KW-0472">Membrane</keyword>
<dbReference type="Gene3D" id="2.170.130.10">
    <property type="entry name" value="TonB-dependent receptor, plug domain"/>
    <property type="match status" value="1"/>
</dbReference>
<dbReference type="RefSeq" id="WP_173149048.1">
    <property type="nucleotide sequence ID" value="NZ_CP053985.1"/>
</dbReference>
<dbReference type="InterPro" id="IPR010105">
    <property type="entry name" value="TonB_sidphr_rcpt"/>
</dbReference>
<evidence type="ECO:0000256" key="17">
    <source>
        <dbReference type="SAM" id="SignalP"/>
    </source>
</evidence>
<protein>
    <submittedName>
        <fullName evidence="19">TonB-dependent siderophore receptor</fullName>
    </submittedName>
</protein>
<evidence type="ECO:0000256" key="13">
    <source>
        <dbReference type="ARBA" id="ARBA00023237"/>
    </source>
</evidence>
<keyword evidence="13 14" id="KW-0998">Cell outer membrane</keyword>
<dbReference type="GO" id="GO:0015344">
    <property type="term" value="F:siderophore uptake transmembrane transporter activity"/>
    <property type="evidence" value="ECO:0007669"/>
    <property type="project" value="TreeGrafter"/>
</dbReference>
<dbReference type="FunFam" id="2.170.130.10:FF:000010">
    <property type="entry name" value="Ferripyoverdine receptor"/>
    <property type="match status" value="1"/>
</dbReference>
<dbReference type="SMART" id="SM00965">
    <property type="entry name" value="STN"/>
    <property type="match status" value="1"/>
</dbReference>
<dbReference type="Gene3D" id="2.40.170.20">
    <property type="entry name" value="TonB-dependent receptor, beta-barrel domain"/>
    <property type="match status" value="1"/>
</dbReference>
<dbReference type="PANTHER" id="PTHR32552">
    <property type="entry name" value="FERRICHROME IRON RECEPTOR-RELATED"/>
    <property type="match status" value="1"/>
</dbReference>
<dbReference type="PANTHER" id="PTHR32552:SF74">
    <property type="entry name" value="HYDROXAMATE SIDEROPHORE RECEPTOR FHUE"/>
    <property type="match status" value="1"/>
</dbReference>
<evidence type="ECO:0000256" key="1">
    <source>
        <dbReference type="ARBA" id="ARBA00004571"/>
    </source>
</evidence>